<dbReference type="Pfam" id="PF12830">
    <property type="entry name" value="Nipped-B_C"/>
    <property type="match status" value="1"/>
</dbReference>
<dbReference type="GO" id="GO:0140588">
    <property type="term" value="P:chromatin looping"/>
    <property type="evidence" value="ECO:0007669"/>
    <property type="project" value="InterPro"/>
</dbReference>
<dbReference type="GO" id="GO:0071169">
    <property type="term" value="P:establishment of protein localization to chromatin"/>
    <property type="evidence" value="ECO:0007669"/>
    <property type="project" value="TreeGrafter"/>
</dbReference>
<evidence type="ECO:0000256" key="1">
    <source>
        <dbReference type="ARBA" id="ARBA00004123"/>
    </source>
</evidence>
<evidence type="ECO:0000256" key="2">
    <source>
        <dbReference type="ARBA" id="ARBA00009252"/>
    </source>
</evidence>
<feature type="compositionally biased region" description="Basic residues" evidence="10">
    <location>
        <begin position="205"/>
        <end position="226"/>
    </location>
</feature>
<keyword evidence="5" id="KW-0863">Zinc-finger</keyword>
<evidence type="ECO:0000259" key="11">
    <source>
        <dbReference type="SMART" id="SM00249"/>
    </source>
</evidence>
<reference evidence="12 13" key="1">
    <citation type="submission" date="2017-12" db="EMBL/GenBank/DDBJ databases">
        <title>Sequencing, de novo assembly and annotation of complete genome of a new Thraustochytrid species, strain FCC1311.</title>
        <authorList>
            <person name="Sedici K."/>
            <person name="Godart F."/>
            <person name="Aiese Cigliano R."/>
            <person name="Sanseverino W."/>
            <person name="Barakat M."/>
            <person name="Ortet P."/>
            <person name="Marechal E."/>
            <person name="Cagnac O."/>
            <person name="Amato A."/>
        </authorList>
    </citation>
    <scope>NUCLEOTIDE SEQUENCE [LARGE SCALE GENOMIC DNA]</scope>
</reference>
<dbReference type="Gene3D" id="1.25.10.10">
    <property type="entry name" value="Leucine-rich Repeat Variant"/>
    <property type="match status" value="1"/>
</dbReference>
<dbReference type="InterPro" id="IPR033031">
    <property type="entry name" value="Scc2/Nipped-B"/>
</dbReference>
<dbReference type="InterPro" id="IPR011011">
    <property type="entry name" value="Znf_FYVE_PHD"/>
</dbReference>
<dbReference type="InterPro" id="IPR026003">
    <property type="entry name" value="Cohesin_HEAT"/>
</dbReference>
<dbReference type="InterPro" id="IPR011989">
    <property type="entry name" value="ARM-like"/>
</dbReference>
<dbReference type="InterPro" id="IPR019786">
    <property type="entry name" value="Zinc_finger_PHD-type_CS"/>
</dbReference>
<dbReference type="OrthoDB" id="418242at2759"/>
<evidence type="ECO:0000313" key="12">
    <source>
        <dbReference type="EMBL" id="GBG24047.1"/>
    </source>
</evidence>
<dbReference type="CDD" id="cd15489">
    <property type="entry name" value="PHD_SF"/>
    <property type="match status" value="1"/>
</dbReference>
<dbReference type="GO" id="GO:0010468">
    <property type="term" value="P:regulation of gene expression"/>
    <property type="evidence" value="ECO:0007669"/>
    <property type="project" value="InterPro"/>
</dbReference>
<dbReference type="SUPFAM" id="SSF57903">
    <property type="entry name" value="FYVE/PHD zinc finger"/>
    <property type="match status" value="1"/>
</dbReference>
<keyword evidence="7 9" id="KW-0539">Nucleus</keyword>
<keyword evidence="4 9" id="KW-0677">Repeat</keyword>
<dbReference type="Proteomes" id="UP000241890">
    <property type="component" value="Unassembled WGS sequence"/>
</dbReference>
<feature type="compositionally biased region" description="Low complexity" evidence="10">
    <location>
        <begin position="1878"/>
        <end position="1913"/>
    </location>
</feature>
<feature type="region of interest" description="Disordered" evidence="10">
    <location>
        <begin position="919"/>
        <end position="979"/>
    </location>
</feature>
<evidence type="ECO:0000256" key="3">
    <source>
        <dbReference type="ARBA" id="ARBA00022723"/>
    </source>
</evidence>
<dbReference type="SUPFAM" id="SSF48371">
    <property type="entry name" value="ARM repeat"/>
    <property type="match status" value="1"/>
</dbReference>
<proteinExistence type="inferred from homology"/>
<evidence type="ECO:0000256" key="10">
    <source>
        <dbReference type="SAM" id="MobiDB-lite"/>
    </source>
</evidence>
<evidence type="ECO:0000313" key="13">
    <source>
        <dbReference type="Proteomes" id="UP000241890"/>
    </source>
</evidence>
<keyword evidence="6" id="KW-0862">Zinc</keyword>
<evidence type="ECO:0000256" key="4">
    <source>
        <dbReference type="ARBA" id="ARBA00022737"/>
    </source>
</evidence>
<dbReference type="InterPro" id="IPR013083">
    <property type="entry name" value="Znf_RING/FYVE/PHD"/>
</dbReference>
<comment type="caution">
    <text evidence="12">The sequence shown here is derived from an EMBL/GenBank/DDBJ whole genome shotgun (WGS) entry which is preliminary data.</text>
</comment>
<dbReference type="PROSITE" id="PS01359">
    <property type="entry name" value="ZF_PHD_1"/>
    <property type="match status" value="1"/>
</dbReference>
<evidence type="ECO:0000256" key="8">
    <source>
        <dbReference type="ARBA" id="ARBA00023306"/>
    </source>
</evidence>
<dbReference type="PANTHER" id="PTHR21704">
    <property type="entry name" value="NIPPED-B-LIKE PROTEIN DELANGIN SCC2-RELATED"/>
    <property type="match status" value="1"/>
</dbReference>
<feature type="region of interest" description="Disordered" evidence="10">
    <location>
        <begin position="1756"/>
        <end position="1791"/>
    </location>
</feature>
<dbReference type="InParanoid" id="A0A2R5FZ68"/>
<evidence type="ECO:0000256" key="7">
    <source>
        <dbReference type="ARBA" id="ARBA00023242"/>
    </source>
</evidence>
<feature type="region of interest" description="Disordered" evidence="10">
    <location>
        <begin position="191"/>
        <end position="278"/>
    </location>
</feature>
<evidence type="ECO:0000256" key="6">
    <source>
        <dbReference type="ARBA" id="ARBA00022833"/>
    </source>
</evidence>
<dbReference type="GO" id="GO:0003682">
    <property type="term" value="F:chromatin binding"/>
    <property type="evidence" value="ECO:0007669"/>
    <property type="project" value="TreeGrafter"/>
</dbReference>
<dbReference type="GO" id="GO:1990414">
    <property type="term" value="P:replication-born double-strand break repair via sister chromatid exchange"/>
    <property type="evidence" value="ECO:0007669"/>
    <property type="project" value="TreeGrafter"/>
</dbReference>
<feature type="region of interest" description="Disordered" evidence="10">
    <location>
        <begin position="1540"/>
        <end position="1560"/>
    </location>
</feature>
<dbReference type="EMBL" id="BEYU01000003">
    <property type="protein sequence ID" value="GBG24047.1"/>
    <property type="molecule type" value="Genomic_DNA"/>
</dbReference>
<dbReference type="GO" id="GO:0061775">
    <property type="term" value="F:cohesin loader activity"/>
    <property type="evidence" value="ECO:0007669"/>
    <property type="project" value="InterPro"/>
</dbReference>
<feature type="compositionally biased region" description="Polar residues" evidence="10">
    <location>
        <begin position="930"/>
        <end position="939"/>
    </location>
</feature>
<feature type="region of interest" description="Disordered" evidence="10">
    <location>
        <begin position="1469"/>
        <end position="1490"/>
    </location>
</feature>
<comment type="similarity">
    <text evidence="2 9">Belongs to the SCC2/Nipped-B family.</text>
</comment>
<dbReference type="InterPro" id="IPR024986">
    <property type="entry name" value="Nipped-B_C"/>
</dbReference>
<feature type="domain" description="Zinc finger PHD-type" evidence="11">
    <location>
        <begin position="554"/>
        <end position="605"/>
    </location>
</feature>
<dbReference type="PANTHER" id="PTHR21704:SF18">
    <property type="entry name" value="NIPPED-B-LIKE PROTEIN"/>
    <property type="match status" value="1"/>
</dbReference>
<dbReference type="InterPro" id="IPR016024">
    <property type="entry name" value="ARM-type_fold"/>
</dbReference>
<dbReference type="SMART" id="SM00249">
    <property type="entry name" value="PHD"/>
    <property type="match status" value="1"/>
</dbReference>
<dbReference type="Gene3D" id="3.30.40.10">
    <property type="entry name" value="Zinc/RING finger domain, C3HC4 (zinc finger)"/>
    <property type="match status" value="1"/>
</dbReference>
<feature type="region of interest" description="Disordered" evidence="10">
    <location>
        <begin position="1618"/>
        <end position="1644"/>
    </location>
</feature>
<sequence length="1955" mass="213007">MGAAQDAYEFENQNQEWTGQSLVAAAPLSSLNGVPGAQSREAIEAKRVSDVLDSVLQTLDEAAAERLRGNEAVALGTSDEMPNLESVQVDLNAICKDLEAVMVAGALSHVDAETLVSFAQALCKTAAAATATNELAEALDRASLLLRIMADPHADPRLVSGESLEAAINLCRMALIDVLYPQIDANFSAKAGMRAKSRSNSNVSSRKKRGAAKRKGRKNGRKRRRGERPDEDGGEGGQDADSIRDDDDDLDSPRSASNDGQESPELDATAQGLDADSSTTGTDLRLIADAAARALASLDGALARIPRIEDAQLVQVISLCTACLYLDPVKKKTSLVAKAPFLQQVSLDLLRSIFRHNVAHRSLVLDELSDAVSRLPRSSRNLRTYCIPGRDRSTVQLLTVAVLEIVQSACGPDPSEPQAIPDFRVAQQSAYEFLRSILDKCASPQDHIDEEEVKHHRNFLNYFVEDLLQLLHEPRWPAAEMMLSLVSNFITNYLLKPAKTLTLSAQRFGMQSLTLLGSVLARIQQDQLWAAENPLKLPSEASTQTTRPQDVRSLCPICGIADTGDEEMAGTANNQVQCERCKQCFHVGCLGMQDSFAMYHCDDCIMVQQLEAVGTCVAYAFDARSATMLGSTAGPAAADLAAFRQLYLNILTSEHLDGSRGASMAYEFCVAQWAQEDMKPGGIGETSRGALLSQWKYRDALANLLGGARTTRSRNSVSRFTAAALVRHLDLVRAHGLCSKATGDTMLTRLLRILGTGVPSLRARAVKAVGVVIEANPALMEDKRVQAVVEKRVLDEAISVREATIDLVGRYVVVKPALVKDFQAMLVQRLSDLGLSVRKRVVKVLRSLLLASAPFPDRAAVLMALVDRVADPQEEDSVRDLIISIFRDLWFAGTAIAASGSYLEGSGVDADAAATAAASTPAHGRRNGSVPGSATSANENGGEEDRSRDASPGMTPFRTPMQAVHSARRQRAANSTAMRSMATPGIAAAVSATSNGASIPFTDLSEEEQTRALQRNSKDIMTLAGIRADNNWLVALLKGILDPSDVKSARETDRARATCERLVATMVSQLLDIQGEDYDMGEVKEDGNVFVNNDPEELTMYILRALGLFADAAPQLLMGHLESLASYLLDGMLQVKKEDEVEAACTILRIATQSLRTANKRPEARFAEGLAKQLRALILRRPPQVMEAAAETLGVLCTHDKRLEEYLRAPLNQFDRYLDTLQNIDTLKGKDMRTMFGAHRAMLGSGAICRALQDPENRLLDNAVRHILHHAQDEQHKRTRVIAMQALGHICIKDPQRLLSEQADSFVAHALERDPDSAVRCQALATLQHLLQLGEERLEDGQAQASLELSTSRADRVKGDQDTDSGVVASVMQKHAQAIIGLLFDKSAKVRIHAVLLVGTMLRQGLINPLQCIEPMVTLESDEKWVVHDTAHQFLVDLDERHPEFLVTRCVQGLIQAYRYKQDSGYSTAATVPRDSVEDDAGADPDAEKHFRVGPLQPTFSIFSRLYRSCLAGNVAHRTRFMQSALSLFRPDPSLFTDLTSSLSSPTNKGSSSSSTPAATQSRQVALGELQFVAETLGTLPYTLWEEPLYLVYQINSLTSLHGDALVQLLKPSLAPELTEESGAHTAEAEANGEASDDPTPKLSKLEYGKLDAEPLRKAYAAVEALQMLFKLKAYLKSTYNLSEARCEKYNPNETAKATEKHISSPPTSLPPFPEINSAIVTIVECKSHEIPTTQELVEMLRNPFHAFVDALTDDPDDVAYVPESKSGSSKKRRRSSATAQAPPTEPEGPEAGIAAVVAAPAATATFDDLAAGAGVSLQGVQADAFAPPPFDPSQQNLQPQRQPHPHQGMHQGYGQMPMMQNQFAQVPPFPPPHLQQHHQLQQQQHYHNAQQAAFYAAQQEQEHQQPFAPHQQNMYPMGQTGWDAQGLTAQHAAMMQAQSGYPYYQTQAPSYPPR</sequence>
<gene>
    <name evidence="12" type="ORF">FCC1311_002652</name>
</gene>
<dbReference type="GO" id="GO:0090694">
    <property type="term" value="C:Scc2-Scc4 cohesin loading complex"/>
    <property type="evidence" value="ECO:0007669"/>
    <property type="project" value="TreeGrafter"/>
</dbReference>
<keyword evidence="13" id="KW-1185">Reference proteome</keyword>
<dbReference type="Pfam" id="PF12765">
    <property type="entry name" value="Cohesin_HEAT"/>
    <property type="match status" value="1"/>
</dbReference>
<dbReference type="GO" id="GO:0008270">
    <property type="term" value="F:zinc ion binding"/>
    <property type="evidence" value="ECO:0007669"/>
    <property type="project" value="UniProtKB-KW"/>
</dbReference>
<comment type="subcellular location">
    <subcellularLocation>
        <location evidence="1 9">Nucleus</location>
    </subcellularLocation>
</comment>
<evidence type="ECO:0000256" key="9">
    <source>
        <dbReference type="RuleBase" id="RU364107"/>
    </source>
</evidence>
<keyword evidence="8 9" id="KW-0131">Cell cycle</keyword>
<feature type="region of interest" description="Disordered" evidence="10">
    <location>
        <begin position="1824"/>
        <end position="1920"/>
    </location>
</feature>
<organism evidence="12 13">
    <name type="scientific">Hondaea fermentalgiana</name>
    <dbReference type="NCBI Taxonomy" id="2315210"/>
    <lineage>
        <taxon>Eukaryota</taxon>
        <taxon>Sar</taxon>
        <taxon>Stramenopiles</taxon>
        <taxon>Bigyra</taxon>
        <taxon>Labyrinthulomycetes</taxon>
        <taxon>Thraustochytrida</taxon>
        <taxon>Thraustochytriidae</taxon>
        <taxon>Hondaea</taxon>
    </lineage>
</organism>
<dbReference type="GO" id="GO:0034087">
    <property type="term" value="P:establishment of mitotic sister chromatid cohesion"/>
    <property type="evidence" value="ECO:0007669"/>
    <property type="project" value="TreeGrafter"/>
</dbReference>
<protein>
    <recommendedName>
        <fullName evidence="9">Sister chromatid cohesion protein</fullName>
    </recommendedName>
</protein>
<evidence type="ECO:0000256" key="5">
    <source>
        <dbReference type="ARBA" id="ARBA00022771"/>
    </source>
</evidence>
<accession>A0A2R5FZ68</accession>
<dbReference type="InterPro" id="IPR001965">
    <property type="entry name" value="Znf_PHD"/>
</dbReference>
<keyword evidence="3" id="KW-0479">Metal-binding</keyword>
<name>A0A2R5FZ68_9STRA</name>